<dbReference type="SUPFAM" id="SSF50199">
    <property type="entry name" value="Staphylococcal nuclease"/>
    <property type="match status" value="1"/>
</dbReference>
<dbReference type="EMBL" id="OU900098">
    <property type="protein sequence ID" value="CAG9862221.1"/>
    <property type="molecule type" value="Genomic_DNA"/>
</dbReference>
<dbReference type="OrthoDB" id="6220511at2759"/>
<dbReference type="InterPro" id="IPR035437">
    <property type="entry name" value="SNase_OB-fold_sf"/>
</dbReference>
<evidence type="ECO:0000313" key="3">
    <source>
        <dbReference type="Proteomes" id="UP001153712"/>
    </source>
</evidence>
<sequence>MERVKSTLNNVADYMEKDSRGVQITCYSLALFGLTVAVRKVRPFSKFRKPLDVPNHFIKERRELEGCVRRIDPNGSLLIIDHKPLVRVPLTSSGELPVKISGIKVSGLGTNWLQSIVAGQNVTFVPVSKEKNFVECKVLLKQDVKDNKQQTKERVLNIGECLVKVGFAVPEQIEKPLSEDSFFLKYYTILLRAEKYALRKQLGFKYYAIPTKKLLASTANQLALLFNYSKTNLPKLVIKIPKVYNS</sequence>
<dbReference type="AlphaFoldDB" id="A0A9N9TSZ9"/>
<organism evidence="2 3">
    <name type="scientific">Phyllotreta striolata</name>
    <name type="common">Striped flea beetle</name>
    <name type="synonym">Crioceris striolata</name>
    <dbReference type="NCBI Taxonomy" id="444603"/>
    <lineage>
        <taxon>Eukaryota</taxon>
        <taxon>Metazoa</taxon>
        <taxon>Ecdysozoa</taxon>
        <taxon>Arthropoda</taxon>
        <taxon>Hexapoda</taxon>
        <taxon>Insecta</taxon>
        <taxon>Pterygota</taxon>
        <taxon>Neoptera</taxon>
        <taxon>Endopterygota</taxon>
        <taxon>Coleoptera</taxon>
        <taxon>Polyphaga</taxon>
        <taxon>Cucujiformia</taxon>
        <taxon>Chrysomeloidea</taxon>
        <taxon>Chrysomelidae</taxon>
        <taxon>Galerucinae</taxon>
        <taxon>Alticini</taxon>
        <taxon>Phyllotreta</taxon>
    </lineage>
</organism>
<accession>A0A9N9TSZ9</accession>
<keyword evidence="1" id="KW-0812">Transmembrane</keyword>
<proteinExistence type="predicted"/>
<dbReference type="InterPro" id="IPR042421">
    <property type="entry name" value="C3orf33-like"/>
</dbReference>
<keyword evidence="3" id="KW-1185">Reference proteome</keyword>
<gene>
    <name evidence="2" type="ORF">PHYEVI_LOCUS8541</name>
</gene>
<dbReference type="PANTHER" id="PTHR28434">
    <property type="entry name" value="PROTEIN C3ORF33"/>
    <property type="match status" value="1"/>
</dbReference>
<feature type="transmembrane region" description="Helical" evidence="1">
    <location>
        <begin position="20"/>
        <end position="38"/>
    </location>
</feature>
<keyword evidence="1" id="KW-0472">Membrane</keyword>
<dbReference type="Proteomes" id="UP001153712">
    <property type="component" value="Chromosome 5"/>
</dbReference>
<dbReference type="GO" id="GO:0005615">
    <property type="term" value="C:extracellular space"/>
    <property type="evidence" value="ECO:0007669"/>
    <property type="project" value="TreeGrafter"/>
</dbReference>
<reference evidence="2" key="1">
    <citation type="submission" date="2022-01" db="EMBL/GenBank/DDBJ databases">
        <authorList>
            <person name="King R."/>
        </authorList>
    </citation>
    <scope>NUCLEOTIDE SEQUENCE</scope>
</reference>
<name>A0A9N9TSZ9_PHYSR</name>
<keyword evidence="1" id="KW-1133">Transmembrane helix</keyword>
<evidence type="ECO:0000256" key="1">
    <source>
        <dbReference type="SAM" id="Phobius"/>
    </source>
</evidence>
<evidence type="ECO:0000313" key="2">
    <source>
        <dbReference type="EMBL" id="CAG9862221.1"/>
    </source>
</evidence>
<dbReference type="PANTHER" id="PTHR28434:SF1">
    <property type="entry name" value="PROTEIN C3ORF33"/>
    <property type="match status" value="1"/>
</dbReference>
<protein>
    <submittedName>
        <fullName evidence="2">Uncharacterized protein</fullName>
    </submittedName>
</protein>